<organism evidence="1 2">
    <name type="scientific">candidate division KD3-62 bacterium DG_56</name>
    <dbReference type="NCBI Taxonomy" id="1704032"/>
    <lineage>
        <taxon>Bacteria</taxon>
        <taxon>candidate division KD3-62</taxon>
    </lineage>
</organism>
<dbReference type="AlphaFoldDB" id="A0A0S7XRY0"/>
<accession>A0A0S7XRY0</accession>
<evidence type="ECO:0008006" key="3">
    <source>
        <dbReference type="Google" id="ProtNLM"/>
    </source>
</evidence>
<dbReference type="InterPro" id="IPR012505">
    <property type="entry name" value="YbbR"/>
</dbReference>
<dbReference type="Pfam" id="PF07949">
    <property type="entry name" value="YbbR"/>
    <property type="match status" value="1"/>
</dbReference>
<proteinExistence type="predicted"/>
<dbReference type="Proteomes" id="UP000052020">
    <property type="component" value="Unassembled WGS sequence"/>
</dbReference>
<name>A0A0S7XRY0_9BACT</name>
<sequence length="227" mass="24357">MRRRDWATWLFALVIAVVLWYYVVAQGNLTQTLQVPVEVTGVSEKMIARALPASVSVTVTGPRETVDGITVDNVRVRAVLASPDPGNYRTPLRVTVPRGVSARVAPELARVRVEQRPAAGPEARVRSRAVPIALATRGQPAPGYRVDNIEFAPTIATVTGIAERVSSLRAVPTDALNLEGARNNVEARLPLLPPPGVAVLSPATVYVVVYIRPGPLPVHPVPPEESP</sequence>
<dbReference type="PANTHER" id="PTHR37804:SF1">
    <property type="entry name" value="CDAA REGULATORY PROTEIN CDAR"/>
    <property type="match status" value="1"/>
</dbReference>
<gene>
    <name evidence="1" type="ORF">AMK68_00440</name>
</gene>
<dbReference type="PANTHER" id="PTHR37804">
    <property type="entry name" value="CDAA REGULATORY PROTEIN CDAR"/>
    <property type="match status" value="1"/>
</dbReference>
<dbReference type="EMBL" id="LIZY01000005">
    <property type="protein sequence ID" value="KPJ64825.1"/>
    <property type="molecule type" value="Genomic_DNA"/>
</dbReference>
<dbReference type="Gene3D" id="2.170.120.30">
    <property type="match status" value="1"/>
</dbReference>
<reference evidence="1 2" key="1">
    <citation type="journal article" date="2015" name="Microbiome">
        <title>Genomic resolution of linkages in carbon, nitrogen, and sulfur cycling among widespread estuary sediment bacteria.</title>
        <authorList>
            <person name="Baker B.J."/>
            <person name="Lazar C.S."/>
            <person name="Teske A.P."/>
            <person name="Dick G.J."/>
        </authorList>
    </citation>
    <scope>NUCLEOTIDE SEQUENCE [LARGE SCALE GENOMIC DNA]</scope>
    <source>
        <strain evidence="1">DG_56</strain>
    </source>
</reference>
<evidence type="ECO:0000313" key="2">
    <source>
        <dbReference type="Proteomes" id="UP000052020"/>
    </source>
</evidence>
<dbReference type="InterPro" id="IPR053154">
    <property type="entry name" value="c-di-AMP_regulator"/>
</dbReference>
<evidence type="ECO:0000313" key="1">
    <source>
        <dbReference type="EMBL" id="KPJ64825.1"/>
    </source>
</evidence>
<comment type="caution">
    <text evidence="1">The sequence shown here is derived from an EMBL/GenBank/DDBJ whole genome shotgun (WGS) entry which is preliminary data.</text>
</comment>
<dbReference type="Gene3D" id="2.170.120.40">
    <property type="entry name" value="YbbR-like domain"/>
    <property type="match status" value="1"/>
</dbReference>
<protein>
    <recommendedName>
        <fullName evidence="3">YbbR-like domain-containing protein</fullName>
    </recommendedName>
</protein>